<organism evidence="1 2">
    <name type="scientific">Daphnia magna</name>
    <dbReference type="NCBI Taxonomy" id="35525"/>
    <lineage>
        <taxon>Eukaryota</taxon>
        <taxon>Metazoa</taxon>
        <taxon>Ecdysozoa</taxon>
        <taxon>Arthropoda</taxon>
        <taxon>Crustacea</taxon>
        <taxon>Branchiopoda</taxon>
        <taxon>Diplostraca</taxon>
        <taxon>Cladocera</taxon>
        <taxon>Anomopoda</taxon>
        <taxon>Daphniidae</taxon>
        <taxon>Daphnia</taxon>
    </lineage>
</organism>
<comment type="caution">
    <text evidence="1">The sequence shown here is derived from an EMBL/GenBank/DDBJ whole genome shotgun (WGS) entry which is preliminary data.</text>
</comment>
<name>A0ABQ9YTE2_9CRUS</name>
<dbReference type="Proteomes" id="UP001234178">
    <property type="component" value="Unassembled WGS sequence"/>
</dbReference>
<sequence>MAGETSLIGSRSQLVLLNSAFAMTLLPTSFQKFKVCSIALGSMIKSAPGLELQNPRFSTTYPNCLSTIATTLDKIFKP</sequence>
<evidence type="ECO:0000313" key="1">
    <source>
        <dbReference type="EMBL" id="KAK4003836.1"/>
    </source>
</evidence>
<protein>
    <submittedName>
        <fullName evidence="1">Uncharacterized protein</fullName>
    </submittedName>
</protein>
<keyword evidence="2" id="KW-1185">Reference proteome</keyword>
<reference evidence="1 2" key="1">
    <citation type="journal article" date="2023" name="Nucleic Acids Res.">
        <title>The hologenome of Daphnia magna reveals possible DNA methylation and microbiome-mediated evolution of the host genome.</title>
        <authorList>
            <person name="Chaturvedi A."/>
            <person name="Li X."/>
            <person name="Dhandapani V."/>
            <person name="Marshall H."/>
            <person name="Kissane S."/>
            <person name="Cuenca-Cambronero M."/>
            <person name="Asole G."/>
            <person name="Calvet F."/>
            <person name="Ruiz-Romero M."/>
            <person name="Marangio P."/>
            <person name="Guigo R."/>
            <person name="Rago D."/>
            <person name="Mirbahai L."/>
            <person name="Eastwood N."/>
            <person name="Colbourne J.K."/>
            <person name="Zhou J."/>
            <person name="Mallon E."/>
            <person name="Orsini L."/>
        </authorList>
    </citation>
    <scope>NUCLEOTIDE SEQUENCE [LARGE SCALE GENOMIC DNA]</scope>
    <source>
        <strain evidence="1">LRV0_1</strain>
    </source>
</reference>
<dbReference type="EMBL" id="JAOYFB010000001">
    <property type="protein sequence ID" value="KAK4003836.1"/>
    <property type="molecule type" value="Genomic_DNA"/>
</dbReference>
<accession>A0ABQ9YTE2</accession>
<evidence type="ECO:0000313" key="2">
    <source>
        <dbReference type="Proteomes" id="UP001234178"/>
    </source>
</evidence>
<gene>
    <name evidence="1" type="ORF">OUZ56_005587</name>
</gene>
<proteinExistence type="predicted"/>